<name>A0A4Q7P8H4_9BACT</name>
<dbReference type="Proteomes" id="UP000292209">
    <property type="component" value="Unassembled WGS sequence"/>
</dbReference>
<dbReference type="AlphaFoldDB" id="A0A4Q7P8H4"/>
<keyword evidence="2" id="KW-1185">Reference proteome</keyword>
<evidence type="ECO:0000313" key="2">
    <source>
        <dbReference type="Proteomes" id="UP000292209"/>
    </source>
</evidence>
<proteinExistence type="predicted"/>
<organism evidence="1 2">
    <name type="scientific">Cecembia calidifontis</name>
    <dbReference type="NCBI Taxonomy" id="1187080"/>
    <lineage>
        <taxon>Bacteria</taxon>
        <taxon>Pseudomonadati</taxon>
        <taxon>Bacteroidota</taxon>
        <taxon>Cytophagia</taxon>
        <taxon>Cytophagales</taxon>
        <taxon>Cyclobacteriaceae</taxon>
        <taxon>Cecembia</taxon>
    </lineage>
</organism>
<comment type="caution">
    <text evidence="1">The sequence shown here is derived from an EMBL/GenBank/DDBJ whole genome shotgun (WGS) entry which is preliminary data.</text>
</comment>
<dbReference type="EMBL" id="SGXG01000001">
    <property type="protein sequence ID" value="RZS96395.1"/>
    <property type="molecule type" value="Genomic_DNA"/>
</dbReference>
<sequence length="37" mass="4359">MDFEQKKTARVKNPGRFLNYNFGNPNQVYNLILMPLS</sequence>
<evidence type="ECO:0000313" key="1">
    <source>
        <dbReference type="EMBL" id="RZS96395.1"/>
    </source>
</evidence>
<reference evidence="1 2" key="1">
    <citation type="submission" date="2019-02" db="EMBL/GenBank/DDBJ databases">
        <title>Genomic Encyclopedia of Archaeal and Bacterial Type Strains, Phase II (KMG-II): from individual species to whole genera.</title>
        <authorList>
            <person name="Goeker M."/>
        </authorList>
    </citation>
    <scope>NUCLEOTIDE SEQUENCE [LARGE SCALE GENOMIC DNA]</scope>
    <source>
        <strain evidence="1 2">DSM 21411</strain>
    </source>
</reference>
<gene>
    <name evidence="1" type="ORF">BC751_1966</name>
</gene>
<protein>
    <submittedName>
        <fullName evidence="1">Uncharacterized protein</fullName>
    </submittedName>
</protein>
<accession>A0A4Q7P8H4</accession>